<name>A0A8S2TWB0_9BILA</name>
<gene>
    <name evidence="1" type="ORF">BYL167_LOCUS27776</name>
</gene>
<dbReference type="EMBL" id="CAJOBH010037111">
    <property type="protein sequence ID" value="CAF4308487.1"/>
    <property type="molecule type" value="Genomic_DNA"/>
</dbReference>
<dbReference type="Proteomes" id="UP000681967">
    <property type="component" value="Unassembled WGS sequence"/>
</dbReference>
<proteinExistence type="predicted"/>
<accession>A0A8S2TWB0</accession>
<sequence>WSTDDIHAIFQSEGEKQQLSLTLKNFLIEYMDLFDGYVLELLAHFSGPSKVVVNHILSDIAEHIHQIDTNSTKKKEVILSVPPLTEYFDKY</sequence>
<comment type="caution">
    <text evidence="1">The sequence shown here is derived from an EMBL/GenBank/DDBJ whole genome shotgun (WGS) entry which is preliminary data.</text>
</comment>
<organism evidence="1 2">
    <name type="scientific">Rotaria magnacalcarata</name>
    <dbReference type="NCBI Taxonomy" id="392030"/>
    <lineage>
        <taxon>Eukaryota</taxon>
        <taxon>Metazoa</taxon>
        <taxon>Spiralia</taxon>
        <taxon>Gnathifera</taxon>
        <taxon>Rotifera</taxon>
        <taxon>Eurotatoria</taxon>
        <taxon>Bdelloidea</taxon>
        <taxon>Philodinida</taxon>
        <taxon>Philodinidae</taxon>
        <taxon>Rotaria</taxon>
    </lineage>
</organism>
<feature type="non-terminal residue" evidence="1">
    <location>
        <position position="91"/>
    </location>
</feature>
<protein>
    <submittedName>
        <fullName evidence="1">Uncharacterized protein</fullName>
    </submittedName>
</protein>
<feature type="non-terminal residue" evidence="1">
    <location>
        <position position="1"/>
    </location>
</feature>
<reference evidence="1" key="1">
    <citation type="submission" date="2021-02" db="EMBL/GenBank/DDBJ databases">
        <authorList>
            <person name="Nowell W R."/>
        </authorList>
    </citation>
    <scope>NUCLEOTIDE SEQUENCE</scope>
</reference>
<evidence type="ECO:0000313" key="1">
    <source>
        <dbReference type="EMBL" id="CAF4308487.1"/>
    </source>
</evidence>
<evidence type="ECO:0000313" key="2">
    <source>
        <dbReference type="Proteomes" id="UP000681967"/>
    </source>
</evidence>
<dbReference type="AlphaFoldDB" id="A0A8S2TWB0"/>